<evidence type="ECO:0000313" key="1">
    <source>
        <dbReference type="EMBL" id="EOR19807.1"/>
    </source>
</evidence>
<dbReference type="RefSeq" id="WP_016209209.1">
    <property type="nucleotide sequence ID" value="NZ_ASRV01000271.1"/>
</dbReference>
<dbReference type="Proteomes" id="UP000013988">
    <property type="component" value="Unassembled WGS sequence"/>
</dbReference>
<dbReference type="AlphaFoldDB" id="R9BS18"/>
<protein>
    <submittedName>
        <fullName evidence="1">Uncharacterized protein</fullName>
    </submittedName>
</protein>
<proteinExistence type="predicted"/>
<accession>R9BS18</accession>
<reference evidence="1 2" key="1">
    <citation type="submission" date="2013-03" db="EMBL/GenBank/DDBJ databases">
        <title>Whole genome shotgun sequencing of Clostridium sartagoforme AAU1.</title>
        <authorList>
            <person name="Joshi C.G."/>
            <person name="Duggirala S.M."/>
            <person name="Nathani N.M."/>
            <person name="Bhatt V.D."/>
            <person name="Patel A.K."/>
            <person name="Pandya P.R."/>
            <person name="KaPatel J.A."/>
        </authorList>
    </citation>
    <scope>NUCLEOTIDE SEQUENCE [LARGE SCALE GENOMIC DNA]</scope>
    <source>
        <strain evidence="1 2">AAU1</strain>
    </source>
</reference>
<dbReference type="EMBL" id="ASRV01000271">
    <property type="protein sequence ID" value="EOR19807.1"/>
    <property type="molecule type" value="Genomic_DNA"/>
</dbReference>
<dbReference type="OrthoDB" id="9978439at2"/>
<keyword evidence="2" id="KW-1185">Reference proteome</keyword>
<gene>
    <name evidence="1" type="ORF">A500_20059</name>
</gene>
<name>R9BS18_9CLOT</name>
<sequence length="73" mass="8165">MNRRVWGGKYNVQSKNDYSAIVECTYCCPYCGEATGSILTIYSEGFDLLDKGGFYEPLNCGYCSKSADVFFSK</sequence>
<dbReference type="PATRIC" id="fig|1202534.3.peg.4001"/>
<comment type="caution">
    <text evidence="1">The sequence shown here is derived from an EMBL/GenBank/DDBJ whole genome shotgun (WGS) entry which is preliminary data.</text>
</comment>
<organism evidence="1 2">
    <name type="scientific">Clostridium sartagoforme AAU1</name>
    <dbReference type="NCBI Taxonomy" id="1202534"/>
    <lineage>
        <taxon>Bacteria</taxon>
        <taxon>Bacillati</taxon>
        <taxon>Bacillota</taxon>
        <taxon>Clostridia</taxon>
        <taxon>Eubacteriales</taxon>
        <taxon>Clostridiaceae</taxon>
        <taxon>Clostridium</taxon>
    </lineage>
</organism>
<evidence type="ECO:0000313" key="2">
    <source>
        <dbReference type="Proteomes" id="UP000013988"/>
    </source>
</evidence>